<evidence type="ECO:0000313" key="11">
    <source>
        <dbReference type="Proteomes" id="UP000308430"/>
    </source>
</evidence>
<evidence type="ECO:0000313" key="10">
    <source>
        <dbReference type="EMBL" id="THF67421.1"/>
    </source>
</evidence>
<dbReference type="GO" id="GO:0055085">
    <property type="term" value="P:transmembrane transport"/>
    <property type="evidence" value="ECO:0007669"/>
    <property type="project" value="InterPro"/>
</dbReference>
<dbReference type="InterPro" id="IPR035906">
    <property type="entry name" value="MetI-like_sf"/>
</dbReference>
<dbReference type="OrthoDB" id="369039at2"/>
<evidence type="ECO:0000256" key="5">
    <source>
        <dbReference type="ARBA" id="ARBA00022989"/>
    </source>
</evidence>
<keyword evidence="3" id="KW-1003">Cell membrane</keyword>
<evidence type="ECO:0000256" key="8">
    <source>
        <dbReference type="SAM" id="MobiDB-lite"/>
    </source>
</evidence>
<evidence type="ECO:0000256" key="6">
    <source>
        <dbReference type="ARBA" id="ARBA00023136"/>
    </source>
</evidence>
<evidence type="ECO:0000256" key="3">
    <source>
        <dbReference type="ARBA" id="ARBA00022475"/>
    </source>
</evidence>
<dbReference type="InterPro" id="IPR000515">
    <property type="entry name" value="MetI-like"/>
</dbReference>
<keyword evidence="4 7" id="KW-0812">Transmembrane</keyword>
<dbReference type="EMBL" id="SSOC01000001">
    <property type="protein sequence ID" value="THF67421.1"/>
    <property type="molecule type" value="Genomic_DNA"/>
</dbReference>
<comment type="caution">
    <text evidence="10">The sequence shown here is derived from an EMBL/GenBank/DDBJ whole genome shotgun (WGS) entry which is preliminary data.</text>
</comment>
<dbReference type="CDD" id="cd06261">
    <property type="entry name" value="TM_PBP2"/>
    <property type="match status" value="1"/>
</dbReference>
<evidence type="ECO:0000256" key="4">
    <source>
        <dbReference type="ARBA" id="ARBA00022692"/>
    </source>
</evidence>
<keyword evidence="6 7" id="KW-0472">Membrane</keyword>
<feature type="transmembrane region" description="Helical" evidence="7">
    <location>
        <begin position="129"/>
        <end position="147"/>
    </location>
</feature>
<feature type="region of interest" description="Disordered" evidence="8">
    <location>
        <begin position="1"/>
        <end position="25"/>
    </location>
</feature>
<evidence type="ECO:0000259" key="9">
    <source>
        <dbReference type="PROSITE" id="PS50928"/>
    </source>
</evidence>
<dbReference type="PANTHER" id="PTHR43744:SF3">
    <property type="entry name" value="LACTOSE TRANSPORT SYSTEM PERMEASE PROTEIN LACG"/>
    <property type="match status" value="1"/>
</dbReference>
<keyword evidence="2 7" id="KW-0813">Transport</keyword>
<comment type="similarity">
    <text evidence="7">Belongs to the binding-protein-dependent transport system permease family.</text>
</comment>
<organism evidence="10 11">
    <name type="scientific">Pseudothauera nasutitermitis</name>
    <dbReference type="NCBI Taxonomy" id="2565930"/>
    <lineage>
        <taxon>Bacteria</taxon>
        <taxon>Pseudomonadati</taxon>
        <taxon>Pseudomonadota</taxon>
        <taxon>Betaproteobacteria</taxon>
        <taxon>Rhodocyclales</taxon>
        <taxon>Zoogloeaceae</taxon>
        <taxon>Pseudothauera</taxon>
    </lineage>
</organism>
<dbReference type="RefSeq" id="WP_136346830.1">
    <property type="nucleotide sequence ID" value="NZ_SSOC01000001.1"/>
</dbReference>
<keyword evidence="11" id="KW-1185">Reference proteome</keyword>
<name>A0A4S4B559_9RHOO</name>
<gene>
    <name evidence="10" type="ORF">E6C76_03385</name>
</gene>
<dbReference type="Pfam" id="PF00528">
    <property type="entry name" value="BPD_transp_1"/>
    <property type="match status" value="1"/>
</dbReference>
<sequence length="298" mass="32715">MNTPANPPAALAAQPPTERAGTPARHAARPLPVDRWLNTLGAWTLGIIWLAPLLYAIWTAFHPAEFSTRFAPLAPLTLDNFRAAWEAAPFPRYFLNTSALVATILAGQLVLGTLAAYAFARFEFPGRDVVFALVLVQLMIMPDMMIVENYRSIHALGLVDTVSAMALPYIASAFGIFLLRQTFKTIPRELEEAARIEGCGTLGVLWRVYVPLAKPTYLAYALVSVSHHWNNFLWPLIVTNTVNTRPITVGLAVFAGTDQGIDWAVISAATLLASGPLLVAFLLFQRQFVQSFLRAGIR</sequence>
<accession>A0A4S4B559</accession>
<feature type="domain" description="ABC transmembrane type-1" evidence="9">
    <location>
        <begin position="94"/>
        <end position="284"/>
    </location>
</feature>
<feature type="transmembrane region" description="Helical" evidence="7">
    <location>
        <begin position="99"/>
        <end position="120"/>
    </location>
</feature>
<dbReference type="PROSITE" id="PS50928">
    <property type="entry name" value="ABC_TM1"/>
    <property type="match status" value="1"/>
</dbReference>
<proteinExistence type="inferred from homology"/>
<dbReference type="PANTHER" id="PTHR43744">
    <property type="entry name" value="ABC TRANSPORTER PERMEASE PROTEIN MG189-RELATED-RELATED"/>
    <property type="match status" value="1"/>
</dbReference>
<dbReference type="AlphaFoldDB" id="A0A4S4B559"/>
<evidence type="ECO:0000256" key="1">
    <source>
        <dbReference type="ARBA" id="ARBA00004651"/>
    </source>
</evidence>
<evidence type="ECO:0000256" key="2">
    <source>
        <dbReference type="ARBA" id="ARBA00022448"/>
    </source>
</evidence>
<dbReference type="Gene3D" id="1.10.3720.10">
    <property type="entry name" value="MetI-like"/>
    <property type="match status" value="1"/>
</dbReference>
<feature type="transmembrane region" description="Helical" evidence="7">
    <location>
        <begin position="263"/>
        <end position="284"/>
    </location>
</feature>
<comment type="subcellular location">
    <subcellularLocation>
        <location evidence="1 7">Cell membrane</location>
        <topology evidence="1 7">Multi-pass membrane protein</topology>
    </subcellularLocation>
</comment>
<reference evidence="10 11" key="1">
    <citation type="submission" date="2019-04" db="EMBL/GenBank/DDBJ databases">
        <title>Azoarcus nasutitermitis sp. nov. isolated from termite nest.</title>
        <authorList>
            <person name="Lin S.-Y."/>
            <person name="Hameed A."/>
            <person name="Hsu Y.-H."/>
            <person name="Young C.-C."/>
        </authorList>
    </citation>
    <scope>NUCLEOTIDE SEQUENCE [LARGE SCALE GENOMIC DNA]</scope>
    <source>
        <strain evidence="10 11">CC-YHH838</strain>
    </source>
</reference>
<dbReference type="SUPFAM" id="SSF161098">
    <property type="entry name" value="MetI-like"/>
    <property type="match status" value="1"/>
</dbReference>
<feature type="transmembrane region" description="Helical" evidence="7">
    <location>
        <begin position="36"/>
        <end position="58"/>
    </location>
</feature>
<keyword evidence="5 7" id="KW-1133">Transmembrane helix</keyword>
<feature type="transmembrane region" description="Helical" evidence="7">
    <location>
        <begin position="153"/>
        <end position="179"/>
    </location>
</feature>
<protein>
    <submittedName>
        <fullName evidence="10">Carbohydrate ABC transporter permease</fullName>
    </submittedName>
</protein>
<dbReference type="GO" id="GO:0005886">
    <property type="term" value="C:plasma membrane"/>
    <property type="evidence" value="ECO:0007669"/>
    <property type="project" value="UniProtKB-SubCell"/>
</dbReference>
<evidence type="ECO:0000256" key="7">
    <source>
        <dbReference type="RuleBase" id="RU363032"/>
    </source>
</evidence>
<dbReference type="Proteomes" id="UP000308430">
    <property type="component" value="Unassembled WGS sequence"/>
</dbReference>